<gene>
    <name evidence="2" type="ORF">AXW67_18230</name>
</gene>
<comment type="caution">
    <text evidence="2">The sequence shown here is derived from an EMBL/GenBank/DDBJ whole genome shotgun (WGS) entry which is preliminary data.</text>
</comment>
<evidence type="ECO:0008006" key="4">
    <source>
        <dbReference type="Google" id="ProtNLM"/>
    </source>
</evidence>
<dbReference type="RefSeq" id="WP_063679916.1">
    <property type="nucleotide sequence ID" value="NZ_LSEF01000073.1"/>
</dbReference>
<feature type="region of interest" description="Disordered" evidence="1">
    <location>
        <begin position="376"/>
        <end position="402"/>
    </location>
</feature>
<keyword evidence="3" id="KW-1185">Reference proteome</keyword>
<dbReference type="Proteomes" id="UP000077173">
    <property type="component" value="Unassembled WGS sequence"/>
</dbReference>
<evidence type="ECO:0000313" key="2">
    <source>
        <dbReference type="EMBL" id="OAF13920.1"/>
    </source>
</evidence>
<dbReference type="AlphaFoldDB" id="A0A176Z0T2"/>
<evidence type="ECO:0000256" key="1">
    <source>
        <dbReference type="SAM" id="MobiDB-lite"/>
    </source>
</evidence>
<accession>A0A176Z0T2</accession>
<evidence type="ECO:0000313" key="3">
    <source>
        <dbReference type="Proteomes" id="UP000077173"/>
    </source>
</evidence>
<sequence length="741" mass="77702">MTPALNIPIKVTGLDTFKSQMNETSVLAANAARAVTATTIKMSAGFLASQGAAGAATLAFGRLLTVIRPIALGVTAVVDTFAFLKKSVELAGQQIEAFNAIASKAGSAGVSTDFFQRFTKSAPNAALSIDHVTEALQNFNKASTEQLGGSDLQQRIDALVKAGNFAGNGGVGQFAGASTTETRLRAIVSLIDQAMQKGERLAALDIASKAFGEPVAAALRADNGYLDQMLQKADAMNKAEIVSQDDIGRAIQLRDRMDEAQKILADKWKPIQQDMAQLGINFKGNWTSVVEVFAELVGLADKLYGLLKQIPDGFAAMGSSSIWTRMTEMTGALGLNSDPASLGIETGIDAQRLDGTNRLRAAMMNPANVQRAMQEASNVQSGVRRDTSKAPGAPTANQDDKVDSAINSLRRHTQQMEADTKAVGLGEAALARFRAEAQETAAVQANGGKETADQAAKFRELQNRASEAADALAKAKVQSQIDFGRQTALMSPEDVQIAQELRGVYGNDVPRALASTEAAAIRVNNALKGVGDAFSNSLNGPLTDFEMGTKSATQSLQSFVSSFARSLLQMANQALIVKPLLSGFGSLFGLGSGSAPVMSSGLGAGTGGLSFPMFSDGGEVTGPGGPRDDRVLARLSPGEYVINAESTRKHRAVLEAINRGVPRFADGGLVGGGSPAAPMIASHQSVIAPSISVSVQGNPGMSEQDHARMGENIAQAAQHHIRTMIADELRTATRPGGWMRR</sequence>
<protein>
    <recommendedName>
        <fullName evidence="4">Bacteriophage tail tape measure N-terminal domain-containing protein</fullName>
    </recommendedName>
</protein>
<proteinExistence type="predicted"/>
<dbReference type="EMBL" id="LSEF01000073">
    <property type="protein sequence ID" value="OAF13920.1"/>
    <property type="molecule type" value="Genomic_DNA"/>
</dbReference>
<name>A0A176Z0T2_9BRAD</name>
<organism evidence="2 3">
    <name type="scientific">Bradyrhizobium neotropicale</name>
    <dbReference type="NCBI Taxonomy" id="1497615"/>
    <lineage>
        <taxon>Bacteria</taxon>
        <taxon>Pseudomonadati</taxon>
        <taxon>Pseudomonadota</taxon>
        <taxon>Alphaproteobacteria</taxon>
        <taxon>Hyphomicrobiales</taxon>
        <taxon>Nitrobacteraceae</taxon>
        <taxon>Bradyrhizobium</taxon>
    </lineage>
</organism>
<reference evidence="2 3" key="1">
    <citation type="submission" date="2016-02" db="EMBL/GenBank/DDBJ databases">
        <title>Draft genome sequence of the strain BR 10247T Bradyrhizobium neotropicale isolated from nodules of Centrolobium paraense.</title>
        <authorList>
            <person name="Simoes-Araujo J.L."/>
            <person name="Barauna A.C."/>
            <person name="Silva K."/>
            <person name="Zilli J.E."/>
        </authorList>
    </citation>
    <scope>NUCLEOTIDE SEQUENCE [LARGE SCALE GENOMIC DNA]</scope>
    <source>
        <strain evidence="2 3">BR 10247</strain>
    </source>
</reference>
<dbReference type="GeneID" id="32581703"/>